<feature type="domain" description="HTH arsR-type" evidence="2">
    <location>
        <begin position="7"/>
        <end position="101"/>
    </location>
</feature>
<dbReference type="InterPro" id="IPR036390">
    <property type="entry name" value="WH_DNA-bd_sf"/>
</dbReference>
<dbReference type="SMART" id="SM00450">
    <property type="entry name" value="RHOD"/>
    <property type="match status" value="1"/>
</dbReference>
<accession>A0ABM6RSB8</accession>
<dbReference type="InterPro" id="IPR001763">
    <property type="entry name" value="Rhodanese-like_dom"/>
</dbReference>
<gene>
    <name evidence="3" type="ORF">BXT84_10345</name>
</gene>
<name>A0ABM6RSB8_9FIRM</name>
<dbReference type="InterPro" id="IPR036388">
    <property type="entry name" value="WH-like_DNA-bd_sf"/>
</dbReference>
<dbReference type="Gene3D" id="1.10.10.10">
    <property type="entry name" value="Winged helix-like DNA-binding domain superfamily/Winged helix DNA-binding domain"/>
    <property type="match status" value="1"/>
</dbReference>
<keyword evidence="4" id="KW-1185">Reference proteome</keyword>
<dbReference type="PANTHER" id="PTHR43031:SF1">
    <property type="entry name" value="PYRIDINE NUCLEOTIDE-DISULPHIDE OXIDOREDUCTASE"/>
    <property type="match status" value="1"/>
</dbReference>
<evidence type="ECO:0000259" key="2">
    <source>
        <dbReference type="PROSITE" id="PS50987"/>
    </source>
</evidence>
<organism evidence="3 4">
    <name type="scientific">Sulfobacillus thermotolerans</name>
    <dbReference type="NCBI Taxonomy" id="338644"/>
    <lineage>
        <taxon>Bacteria</taxon>
        <taxon>Bacillati</taxon>
        <taxon>Bacillota</taxon>
        <taxon>Clostridia</taxon>
        <taxon>Eubacteriales</taxon>
        <taxon>Clostridiales Family XVII. Incertae Sedis</taxon>
        <taxon>Sulfobacillus</taxon>
    </lineage>
</organism>
<dbReference type="EMBL" id="CP019454">
    <property type="protein sequence ID" value="AUW94287.1"/>
    <property type="molecule type" value="Genomic_DNA"/>
</dbReference>
<protein>
    <recommendedName>
        <fullName evidence="5">ArsR family transcriptional regulator</fullName>
    </recommendedName>
</protein>
<dbReference type="SMART" id="SM00418">
    <property type="entry name" value="HTH_ARSR"/>
    <property type="match status" value="1"/>
</dbReference>
<evidence type="ECO:0000313" key="3">
    <source>
        <dbReference type="EMBL" id="AUW94287.1"/>
    </source>
</evidence>
<dbReference type="SUPFAM" id="SSF46785">
    <property type="entry name" value="Winged helix' DNA-binding domain"/>
    <property type="match status" value="1"/>
</dbReference>
<dbReference type="CDD" id="cd00090">
    <property type="entry name" value="HTH_ARSR"/>
    <property type="match status" value="1"/>
</dbReference>
<dbReference type="NCBIfam" id="NF033788">
    <property type="entry name" value="HTH_metalloreg"/>
    <property type="match status" value="1"/>
</dbReference>
<dbReference type="InterPro" id="IPR001845">
    <property type="entry name" value="HTH_ArsR_DNA-bd_dom"/>
</dbReference>
<dbReference type="InterPro" id="IPR036873">
    <property type="entry name" value="Rhodanese-like_dom_sf"/>
</dbReference>
<dbReference type="InterPro" id="IPR050229">
    <property type="entry name" value="GlpE_sulfurtransferase"/>
</dbReference>
<dbReference type="SUPFAM" id="SSF52821">
    <property type="entry name" value="Rhodanese/Cell cycle control phosphatase"/>
    <property type="match status" value="1"/>
</dbReference>
<dbReference type="InterPro" id="IPR011991">
    <property type="entry name" value="ArsR-like_HTH"/>
</dbReference>
<dbReference type="Pfam" id="PF12840">
    <property type="entry name" value="HTH_20"/>
    <property type="match status" value="1"/>
</dbReference>
<dbReference type="Gene3D" id="3.40.250.10">
    <property type="entry name" value="Rhodanese-like domain"/>
    <property type="match status" value="1"/>
</dbReference>
<dbReference type="Pfam" id="PF00581">
    <property type="entry name" value="Rhodanese"/>
    <property type="match status" value="1"/>
</dbReference>
<feature type="domain" description="Rhodanese" evidence="1">
    <location>
        <begin position="131"/>
        <end position="220"/>
    </location>
</feature>
<dbReference type="PROSITE" id="PS50206">
    <property type="entry name" value="RHODANESE_3"/>
    <property type="match status" value="1"/>
</dbReference>
<dbReference type="Proteomes" id="UP000325292">
    <property type="component" value="Chromosome"/>
</dbReference>
<dbReference type="PANTHER" id="PTHR43031">
    <property type="entry name" value="FAD-DEPENDENT OXIDOREDUCTASE"/>
    <property type="match status" value="1"/>
</dbReference>
<evidence type="ECO:0000259" key="1">
    <source>
        <dbReference type="PROSITE" id="PS50206"/>
    </source>
</evidence>
<dbReference type="PROSITE" id="PS50987">
    <property type="entry name" value="HTH_ARSR_2"/>
    <property type="match status" value="1"/>
</dbReference>
<evidence type="ECO:0000313" key="4">
    <source>
        <dbReference type="Proteomes" id="UP000325292"/>
    </source>
</evidence>
<reference evidence="3 4" key="1">
    <citation type="journal article" date="2019" name="Sci. Rep.">
        <title>Sulfobacillus thermotolerans: new insights into resistance and metabolic capacities of acidophilic chemolithotrophs.</title>
        <authorList>
            <person name="Panyushkina A.E."/>
            <person name="Babenko V.V."/>
            <person name="Nikitina A.S."/>
            <person name="Selezneva O.V."/>
            <person name="Tsaplina I.A."/>
            <person name="Letarova M.A."/>
            <person name="Kostryukova E.S."/>
            <person name="Letarov A.V."/>
        </authorList>
    </citation>
    <scope>NUCLEOTIDE SEQUENCE [LARGE SCALE GENOMIC DNA]</scope>
    <source>
        <strain evidence="3 4">Kr1</strain>
    </source>
</reference>
<dbReference type="CDD" id="cd00158">
    <property type="entry name" value="RHOD"/>
    <property type="match status" value="1"/>
</dbReference>
<proteinExistence type="predicted"/>
<sequence length="225" mass="25430">MDPDRVFKEAIYEQIARVGRAVAHPRRLELLDLLCQAPMSVETLAQKSAMSIGSASQHLQHLKEAQLVRVEPRGPARIYHLHDAAACDLFRSLRGLAERYYADVKAVTETFLHDREALEPLDTRTLQQRMDDEDLVLLDVRPPDEFAAAHWPGAWSLPLEELVERLEELPRDRTVVAYCRGPYCVLALHAVEVLQQHGFQTIRLAEGVADWRAQGLPVSQGQDLA</sequence>
<evidence type="ECO:0008006" key="5">
    <source>
        <dbReference type="Google" id="ProtNLM"/>
    </source>
</evidence>